<organism evidence="2 3">
    <name type="scientific">Achromobacter spanius</name>
    <dbReference type="NCBI Taxonomy" id="217203"/>
    <lineage>
        <taxon>Bacteria</taxon>
        <taxon>Pseudomonadati</taxon>
        <taxon>Pseudomonadota</taxon>
        <taxon>Betaproteobacteria</taxon>
        <taxon>Burkholderiales</taxon>
        <taxon>Alcaligenaceae</taxon>
        <taxon>Achromobacter</taxon>
    </lineage>
</organism>
<sequence>MELRQLRYFVRVVELGRIGRAARDLAGQHAVVVGWGAIGQRIGALLRALGLTLTVVRHSATPVADARHTATYDALAAGRW</sequence>
<dbReference type="AlphaFoldDB" id="A0AAW3I1D4"/>
<comment type="caution">
    <text evidence="2">The sequence shown here is derived from an EMBL/GenBank/DDBJ whole genome shotgun (WGS) entry which is preliminary data.</text>
</comment>
<protein>
    <recommendedName>
        <fullName evidence="1">HTH lysR-type domain-containing protein</fullName>
    </recommendedName>
</protein>
<evidence type="ECO:0000259" key="1">
    <source>
        <dbReference type="PROSITE" id="PS50931"/>
    </source>
</evidence>
<dbReference type="Pfam" id="PF02826">
    <property type="entry name" value="2-Hacid_dh_C"/>
    <property type="match status" value="1"/>
</dbReference>
<evidence type="ECO:0000313" key="3">
    <source>
        <dbReference type="Proteomes" id="UP000037511"/>
    </source>
</evidence>
<dbReference type="InterPro" id="IPR000847">
    <property type="entry name" value="LysR_HTH_N"/>
</dbReference>
<dbReference type="InterPro" id="IPR006140">
    <property type="entry name" value="D-isomer_DH_NAD-bd"/>
</dbReference>
<proteinExistence type="predicted"/>
<accession>A0AAW3I1D4</accession>
<dbReference type="Gene3D" id="3.40.50.720">
    <property type="entry name" value="NAD(P)-binding Rossmann-like Domain"/>
    <property type="match status" value="1"/>
</dbReference>
<evidence type="ECO:0000313" key="2">
    <source>
        <dbReference type="EMBL" id="KNE25868.1"/>
    </source>
</evidence>
<dbReference type="SUPFAM" id="SSF51735">
    <property type="entry name" value="NAD(P)-binding Rossmann-fold domains"/>
    <property type="match status" value="1"/>
</dbReference>
<dbReference type="GO" id="GO:0003700">
    <property type="term" value="F:DNA-binding transcription factor activity"/>
    <property type="evidence" value="ECO:0007669"/>
    <property type="project" value="InterPro"/>
</dbReference>
<dbReference type="PROSITE" id="PS50931">
    <property type="entry name" value="HTH_LYSR"/>
    <property type="match status" value="1"/>
</dbReference>
<name>A0AAW3I1D4_9BURK</name>
<dbReference type="GO" id="GO:0051287">
    <property type="term" value="F:NAD binding"/>
    <property type="evidence" value="ECO:0007669"/>
    <property type="project" value="InterPro"/>
</dbReference>
<dbReference type="Proteomes" id="UP000037511">
    <property type="component" value="Unassembled WGS sequence"/>
</dbReference>
<feature type="domain" description="HTH lysR-type" evidence="1">
    <location>
        <begin position="1"/>
        <end position="25"/>
    </location>
</feature>
<dbReference type="EMBL" id="LGVG01000029">
    <property type="protein sequence ID" value="KNE25868.1"/>
    <property type="molecule type" value="Genomic_DNA"/>
</dbReference>
<reference evidence="2 3" key="1">
    <citation type="submission" date="2015-07" db="EMBL/GenBank/DDBJ databases">
        <title>Draft genome of Achromobacter spanius.</title>
        <authorList>
            <person name="Wang X."/>
        </authorList>
    </citation>
    <scope>NUCLEOTIDE SEQUENCE [LARGE SCALE GENOMIC DNA]</scope>
    <source>
        <strain evidence="2 3">CGMCC9173</strain>
    </source>
</reference>
<gene>
    <name evidence="2" type="ORF">AFM18_20070</name>
</gene>
<dbReference type="InterPro" id="IPR036291">
    <property type="entry name" value="NAD(P)-bd_dom_sf"/>
</dbReference>